<dbReference type="Gene3D" id="1.10.460.10">
    <property type="entry name" value="Topoisomerase I, domain 2"/>
    <property type="match status" value="1"/>
</dbReference>
<keyword evidence="5" id="KW-0862">Zinc</keyword>
<dbReference type="GO" id="GO:0005694">
    <property type="term" value="C:chromosome"/>
    <property type="evidence" value="ECO:0007669"/>
    <property type="project" value="InterPro"/>
</dbReference>
<dbReference type="EC" id="5.6.2.1" evidence="10"/>
<dbReference type="InterPro" id="IPR003601">
    <property type="entry name" value="Topo_IA_2"/>
</dbReference>
<dbReference type="Proteomes" id="UP000231550">
    <property type="component" value="Unassembled WGS sequence"/>
</dbReference>
<comment type="function">
    <text evidence="10">Releases the supercoiling and torsional tension of DNA, which is introduced during the DNA replication and transcription, by transiently cleaving and rejoining one strand of the DNA duplex. Introduces a single-strand break via transesterification at a target site in duplex DNA. The scissile phosphodiester is attacked by the catalytic tyrosine of the enzyme, resulting in the formation of a DNA-(5'-phosphotyrosyl)-enzyme intermediate and the expulsion of a 3'-OH DNA strand. The free DNA strand then undergoes passage around the unbroken strand, thus removing DNA supercoils. Finally, in the religation step, the DNA 3'-OH attacks the covalent intermediate to expel the active-site tyrosine and restore the DNA phosphodiester backbone.</text>
</comment>
<feature type="site" description="Interaction with DNA" evidence="10">
    <location>
        <position position="502"/>
    </location>
</feature>
<dbReference type="InterPro" id="IPR006171">
    <property type="entry name" value="TOPRIM_dom"/>
</dbReference>
<dbReference type="HAMAP" id="MF_00952">
    <property type="entry name" value="Topoisom_1_prok"/>
    <property type="match status" value="1"/>
</dbReference>
<dbReference type="PANTHER" id="PTHR42785">
    <property type="entry name" value="DNA TOPOISOMERASE, TYPE IA, CORE"/>
    <property type="match status" value="1"/>
</dbReference>
<dbReference type="InterPro" id="IPR013824">
    <property type="entry name" value="Topo_IA_cen_sub1"/>
</dbReference>
<feature type="site" description="Interaction with DNA" evidence="10">
    <location>
        <position position="153"/>
    </location>
</feature>
<keyword evidence="3" id="KW-0479">Metal-binding</keyword>
<dbReference type="PROSITE" id="PS00396">
    <property type="entry name" value="TOPO_IA_1"/>
    <property type="match status" value="1"/>
</dbReference>
<dbReference type="InterPro" id="IPR028612">
    <property type="entry name" value="Topoisom_1_IA"/>
</dbReference>
<sequence>MKLVIVESPTKAKTIQRFLGDDFLVKSSYGHVRDLPKKEMGIDIEHNFKPRYIIPTKAKTKVSELKKLSAKSEEVILATDEDREGEAISWHLAAALKLDEKNAKRIVFHEITKSAIEKALETPRKIDIDLVDAQQARRILDRLVGYELSPFLWKKIRRGLSAGRVQSVALRFIVEREREIEKFHEEEFWNIKARLKKEDTTEEFEASLTEKNGEKIEKITETKVFAGIYRNKKTSVASVKESESIKADLEKSSYSVKSVERKEAQGFPSPPFTTSTLQQAAIGRLGFSAKQTMATAQKLYEEGHITYMRTDSFNLSQESLVSAQKTIQKEFGMEYALPSPRFFKNKSKSAQEAHEAIRPTHPEKLPEMFKETLDPNQYKLYKLIWGRMVASQMAPAIFDSLQIEIEAKNEETKNSYLLRTGGSVVKFDGYLKAYEKRNQGEAELIPEMKEKEPLTLSRVEAEQKFTAAPPRYNEASLVKTLEENGIGRPSTYAPIISTIIERQYIDKDENRRLFPLEIGMLVNDLLVEHFPKVVDVEFTATIEEDFDEIADGKREWVPVIREFYEPFHKNLSEKMKTVKKEDILEKLDRQCPECGGDLIMKFGRYGKFIACANFPKCKYTEKTEEEKKMDEAHSGIVCEKCGSPMVVKRGRFGTFLGCSNYPNCKNIKKIEKKLGIACPKCVEGDIIELRSKKKRLFYGCSRYPNCDFALWNKPTGQKCPKCNSLLVELPKGKTKCSNKECK</sequence>
<evidence type="ECO:0000256" key="6">
    <source>
        <dbReference type="ARBA" id="ARBA00022842"/>
    </source>
</evidence>
<evidence type="ECO:0000256" key="7">
    <source>
        <dbReference type="ARBA" id="ARBA00023029"/>
    </source>
</evidence>
<reference evidence="13 14" key="1">
    <citation type="submission" date="2017-09" db="EMBL/GenBank/DDBJ databases">
        <title>Depth-based differentiation of microbial function through sediment-hosted aquifers and enrichment of novel symbionts in the deep terrestrial subsurface.</title>
        <authorList>
            <person name="Probst A.J."/>
            <person name="Ladd B."/>
            <person name="Jarett J.K."/>
            <person name="Geller-Mcgrath D.E."/>
            <person name="Sieber C.M."/>
            <person name="Emerson J.B."/>
            <person name="Anantharaman K."/>
            <person name="Thomas B.C."/>
            <person name="Malmstrom R."/>
            <person name="Stieglmeier M."/>
            <person name="Klingl A."/>
            <person name="Woyke T."/>
            <person name="Ryan C.M."/>
            <person name="Banfield J.F."/>
        </authorList>
    </citation>
    <scope>NUCLEOTIDE SEQUENCE [LARGE SCALE GENOMIC DNA]</scope>
    <source>
        <strain evidence="13">CG11_big_fil_rev_8_21_14_0_20_44_10</strain>
    </source>
</reference>
<dbReference type="InterPro" id="IPR013498">
    <property type="entry name" value="Topo_IA_Znf"/>
</dbReference>
<feature type="site" description="Interaction with DNA" evidence="10">
    <location>
        <position position="138"/>
    </location>
</feature>
<feature type="domain" description="Toprim" evidence="11">
    <location>
        <begin position="1"/>
        <end position="111"/>
    </location>
</feature>
<dbReference type="GO" id="GO:0003677">
    <property type="term" value="F:DNA binding"/>
    <property type="evidence" value="ECO:0007669"/>
    <property type="project" value="UniProtKB-KW"/>
</dbReference>
<gene>
    <name evidence="10" type="primary">topA</name>
    <name evidence="13" type="ORF">COV85_01095</name>
</gene>
<dbReference type="SMART" id="SM00493">
    <property type="entry name" value="TOPRIM"/>
    <property type="match status" value="1"/>
</dbReference>
<evidence type="ECO:0000256" key="9">
    <source>
        <dbReference type="ARBA" id="ARBA00023235"/>
    </source>
</evidence>
<feature type="site" description="Interaction with DNA" evidence="10">
    <location>
        <position position="146"/>
    </location>
</feature>
<dbReference type="Gene3D" id="1.10.290.10">
    <property type="entry name" value="Topoisomerase I, domain 4"/>
    <property type="match status" value="1"/>
</dbReference>
<dbReference type="InterPro" id="IPR023405">
    <property type="entry name" value="Topo_IA_core_domain"/>
</dbReference>
<dbReference type="CDD" id="cd00186">
    <property type="entry name" value="TOP1Ac"/>
    <property type="match status" value="1"/>
</dbReference>
<evidence type="ECO:0000256" key="3">
    <source>
        <dbReference type="ARBA" id="ARBA00022723"/>
    </source>
</evidence>
<feature type="domain" description="Topo IA-type catalytic" evidence="12">
    <location>
        <begin position="127"/>
        <end position="571"/>
    </location>
</feature>
<dbReference type="GO" id="GO:0008270">
    <property type="term" value="F:zinc ion binding"/>
    <property type="evidence" value="ECO:0007669"/>
    <property type="project" value="UniProtKB-KW"/>
</dbReference>
<protein>
    <recommendedName>
        <fullName evidence="10">DNA topoisomerase 1</fullName>
        <ecNumber evidence="10">5.6.2.1</ecNumber>
    </recommendedName>
    <alternativeName>
        <fullName evidence="10">DNA topoisomerase I</fullName>
    </alternativeName>
</protein>
<feature type="site" description="Interaction with DNA" evidence="10">
    <location>
        <position position="309"/>
    </location>
</feature>
<dbReference type="Pfam" id="PF01396">
    <property type="entry name" value="Zn_ribbon_Top1"/>
    <property type="match status" value="4"/>
</dbReference>
<dbReference type="SMART" id="SM00437">
    <property type="entry name" value="TOP1Ac"/>
    <property type="match status" value="1"/>
</dbReference>
<keyword evidence="7 10" id="KW-0799">Topoisomerase</keyword>
<evidence type="ECO:0000259" key="12">
    <source>
        <dbReference type="PROSITE" id="PS52039"/>
    </source>
</evidence>
<dbReference type="SUPFAM" id="SSF56712">
    <property type="entry name" value="Prokaryotic type I DNA topoisomerase"/>
    <property type="match status" value="1"/>
</dbReference>
<dbReference type="InterPro" id="IPR003602">
    <property type="entry name" value="Topo_IA_DNA-bd_dom"/>
</dbReference>
<keyword evidence="9 10" id="KW-0413">Isomerase</keyword>
<accession>A0A2H0KR89</accession>
<dbReference type="Pfam" id="PF01131">
    <property type="entry name" value="Topoisom_bac"/>
    <property type="match status" value="1"/>
</dbReference>
<organism evidence="13 14">
    <name type="scientific">Candidatus Portnoybacteria bacterium CG11_big_fil_rev_8_21_14_0_20_44_10</name>
    <dbReference type="NCBI Taxonomy" id="1974818"/>
    <lineage>
        <taxon>Bacteria</taxon>
        <taxon>Candidatus Portnoyibacteriota</taxon>
    </lineage>
</organism>
<evidence type="ECO:0000256" key="2">
    <source>
        <dbReference type="ARBA" id="ARBA00009446"/>
    </source>
</evidence>
<evidence type="ECO:0000313" key="14">
    <source>
        <dbReference type="Proteomes" id="UP000231550"/>
    </source>
</evidence>
<dbReference type="PROSITE" id="PS50880">
    <property type="entry name" value="TOPRIM"/>
    <property type="match status" value="1"/>
</dbReference>
<evidence type="ECO:0000256" key="10">
    <source>
        <dbReference type="HAMAP-Rule" id="MF_00952"/>
    </source>
</evidence>
<feature type="site" description="Interaction with DNA" evidence="10">
    <location>
        <position position="31"/>
    </location>
</feature>
<dbReference type="AlphaFoldDB" id="A0A2H0KR89"/>
<evidence type="ECO:0000256" key="4">
    <source>
        <dbReference type="ARBA" id="ARBA00022771"/>
    </source>
</evidence>
<dbReference type="InterPro" id="IPR023406">
    <property type="entry name" value="Topo_IA_AS"/>
</dbReference>
<dbReference type="InterPro" id="IPR013826">
    <property type="entry name" value="Topo_IA_cen_sub3"/>
</dbReference>
<feature type="active site" description="O-(5'-phospho-DNA)-tyrosine intermediate" evidence="10">
    <location>
        <position position="307"/>
    </location>
</feature>
<dbReference type="Pfam" id="PF01751">
    <property type="entry name" value="Toprim"/>
    <property type="match status" value="1"/>
</dbReference>
<dbReference type="GO" id="GO:0006265">
    <property type="term" value="P:DNA topological change"/>
    <property type="evidence" value="ECO:0007669"/>
    <property type="project" value="UniProtKB-UniRule"/>
</dbReference>
<keyword evidence="6" id="KW-0460">Magnesium</keyword>
<comment type="similarity">
    <text evidence="2 10">Belongs to the type IA topoisomerase family.</text>
</comment>
<feature type="site" description="Interaction with DNA" evidence="10">
    <location>
        <position position="141"/>
    </location>
</feature>
<dbReference type="NCBIfam" id="TIGR01051">
    <property type="entry name" value="topA_bact"/>
    <property type="match status" value="1"/>
</dbReference>
<dbReference type="Gene3D" id="3.40.50.140">
    <property type="match status" value="1"/>
</dbReference>
<feature type="site" description="Interaction with DNA" evidence="10">
    <location>
        <position position="137"/>
    </location>
</feature>
<dbReference type="PRINTS" id="PR00417">
    <property type="entry name" value="PRTPISMRASEI"/>
</dbReference>
<comment type="catalytic activity">
    <reaction evidence="1 10">
        <text>ATP-independent breakage of single-stranded DNA, followed by passage and rejoining.</text>
        <dbReference type="EC" id="5.6.2.1"/>
    </reaction>
</comment>
<evidence type="ECO:0000256" key="5">
    <source>
        <dbReference type="ARBA" id="ARBA00022833"/>
    </source>
</evidence>
<feature type="region of interest" description="Interaction with DNA" evidence="10">
    <location>
        <begin position="161"/>
        <end position="166"/>
    </location>
</feature>
<name>A0A2H0KR89_9BACT</name>
<dbReference type="PANTHER" id="PTHR42785:SF1">
    <property type="entry name" value="DNA TOPOISOMERASE"/>
    <property type="match status" value="1"/>
</dbReference>
<dbReference type="SMART" id="SM00436">
    <property type="entry name" value="TOP1Bc"/>
    <property type="match status" value="1"/>
</dbReference>
<evidence type="ECO:0000256" key="8">
    <source>
        <dbReference type="ARBA" id="ARBA00023125"/>
    </source>
</evidence>
<dbReference type="SUPFAM" id="SSF57783">
    <property type="entry name" value="Zinc beta-ribbon"/>
    <property type="match status" value="2"/>
</dbReference>
<dbReference type="InterPro" id="IPR000380">
    <property type="entry name" value="Topo_IA"/>
</dbReference>
<comment type="caution">
    <text evidence="13">The sequence shown here is derived from an EMBL/GenBank/DDBJ whole genome shotgun (WGS) entry which is preliminary data.</text>
</comment>
<dbReference type="CDD" id="cd03363">
    <property type="entry name" value="TOPRIM_TopoIA_TopoI"/>
    <property type="match status" value="1"/>
</dbReference>
<keyword evidence="8 10" id="KW-0238">DNA-binding</keyword>
<proteinExistence type="inferred from homology"/>
<dbReference type="Gene3D" id="2.70.20.10">
    <property type="entry name" value="Topoisomerase I, domain 3"/>
    <property type="match status" value="1"/>
</dbReference>
<comment type="subunit">
    <text evidence="10">Monomer.</text>
</comment>
<evidence type="ECO:0000313" key="13">
    <source>
        <dbReference type="EMBL" id="PIQ74627.1"/>
    </source>
</evidence>
<dbReference type="InterPro" id="IPR034149">
    <property type="entry name" value="TOPRIM_TopoI"/>
</dbReference>
<dbReference type="EMBL" id="PCVN01000030">
    <property type="protein sequence ID" value="PIQ74627.1"/>
    <property type="molecule type" value="Genomic_DNA"/>
</dbReference>
<dbReference type="InterPro" id="IPR013497">
    <property type="entry name" value="Topo_IA_cen"/>
</dbReference>
<evidence type="ECO:0000256" key="1">
    <source>
        <dbReference type="ARBA" id="ARBA00000213"/>
    </source>
</evidence>
<dbReference type="GO" id="GO:0003917">
    <property type="term" value="F:DNA topoisomerase type I (single strand cut, ATP-independent) activity"/>
    <property type="evidence" value="ECO:0007669"/>
    <property type="project" value="UniProtKB-UniRule"/>
</dbReference>
<dbReference type="InterPro" id="IPR013825">
    <property type="entry name" value="Topo_IA_cen_sub2"/>
</dbReference>
<dbReference type="PROSITE" id="PS52039">
    <property type="entry name" value="TOPO_IA_2"/>
    <property type="match status" value="1"/>
</dbReference>
<dbReference type="Gene3D" id="3.30.65.10">
    <property type="entry name" value="Bacterial Topoisomerase I, domain 1"/>
    <property type="match status" value="2"/>
</dbReference>
<dbReference type="InterPro" id="IPR005733">
    <property type="entry name" value="TopoI_bac-type"/>
</dbReference>
<keyword evidence="4" id="KW-0863">Zinc-finger</keyword>
<evidence type="ECO:0000259" key="11">
    <source>
        <dbReference type="PROSITE" id="PS50880"/>
    </source>
</evidence>